<proteinExistence type="predicted"/>
<organism evidence="1 2">
    <name type="scientific">Clostridium kluyveri</name>
    <dbReference type="NCBI Taxonomy" id="1534"/>
    <lineage>
        <taxon>Bacteria</taxon>
        <taxon>Bacillati</taxon>
        <taxon>Bacillota</taxon>
        <taxon>Clostridia</taxon>
        <taxon>Eubacteriales</taxon>
        <taxon>Clostridiaceae</taxon>
        <taxon>Clostridium</taxon>
    </lineage>
</organism>
<evidence type="ECO:0000313" key="1">
    <source>
        <dbReference type="EMBL" id="APM41407.1"/>
    </source>
</evidence>
<name>A0A1L5FEI9_CLOKL</name>
<sequence length="86" mass="9569">MAVIPSTIDFKNPRQKQWGILQDKDLVQLNYGGITDTSGNPVKSYSTNCYQDALEQAKLLIAQGTGTSNVQVVEFVPYDYIMQPNV</sequence>
<reference evidence="1 2" key="1">
    <citation type="submission" date="2016-12" db="EMBL/GenBank/DDBJ databases">
        <title>Complete genome sequence of Clostridium kluyveri JZZ isolated from the pit mud of a Chinese flavor liquor-making factory.</title>
        <authorList>
            <person name="Wang Y."/>
        </authorList>
    </citation>
    <scope>NUCLEOTIDE SEQUENCE [LARGE SCALE GENOMIC DNA]</scope>
    <source>
        <strain evidence="1 2">JZZ</strain>
        <plasmid evidence="2">Plasmid unnamed</plasmid>
    </source>
</reference>
<dbReference type="Proteomes" id="UP000184604">
    <property type="component" value="Plasmid unnamed"/>
</dbReference>
<keyword evidence="1" id="KW-0614">Plasmid</keyword>
<dbReference type="OrthoDB" id="1911755at2"/>
<dbReference type="EMBL" id="CP018336">
    <property type="protein sequence ID" value="APM41407.1"/>
    <property type="molecule type" value="Genomic_DNA"/>
</dbReference>
<gene>
    <name evidence="1" type="ORF">BS101_22140</name>
</gene>
<dbReference type="AlphaFoldDB" id="A0A1L5FEI9"/>
<accession>A0A1L5FEI9</accession>
<protein>
    <submittedName>
        <fullName evidence="1">Uncharacterized protein</fullName>
    </submittedName>
</protein>
<geneLocation type="plasmid" evidence="1">
    <name>unnamed</name>
</geneLocation>
<evidence type="ECO:0000313" key="2">
    <source>
        <dbReference type="Proteomes" id="UP000184604"/>
    </source>
</evidence>
<dbReference type="RefSeq" id="WP_073541607.1">
    <property type="nucleotide sequence ID" value="NZ_CP018336.1"/>
</dbReference>